<dbReference type="InterPro" id="IPR043519">
    <property type="entry name" value="NT_sf"/>
</dbReference>
<dbReference type="EMBL" id="CP045482">
    <property type="protein sequence ID" value="QGR22042.1"/>
    <property type="molecule type" value="Genomic_DNA"/>
</dbReference>
<accession>A0A650CWM5</accession>
<dbReference type="PANTHER" id="PTHR43852">
    <property type="entry name" value="NUCLEOTIDYLTRANSFERASE"/>
    <property type="match status" value="1"/>
</dbReference>
<dbReference type="InterPro" id="IPR041633">
    <property type="entry name" value="Polbeta"/>
</dbReference>
<sequence length="139" mass="16360">MDLQDYLDKLKAFNWKDYNIYYAVLFGSLAKKGKGNDIDIAVEFKGLSFDEYMKLWKDLSDYLDTEKIDLVSIDDNTSCYLIHEIFNYGLILYKEDWSRAHRRAVVCEDFLIDAKKLDLVGREVKAVMRKWGLGFIEFS</sequence>
<dbReference type="Proteomes" id="UP000426328">
    <property type="component" value="Chromosome"/>
</dbReference>
<dbReference type="Proteomes" id="UP000474054">
    <property type="component" value="Unassembled WGS sequence"/>
</dbReference>
<dbReference type="InterPro" id="IPR052930">
    <property type="entry name" value="TA_antitoxin_MntA"/>
</dbReference>
<dbReference type="PANTHER" id="PTHR43852:SF3">
    <property type="entry name" value="NUCLEOTIDYLTRANSFERASE"/>
    <property type="match status" value="1"/>
</dbReference>
<reference evidence="2 5" key="1">
    <citation type="submission" date="2019-10" db="EMBL/GenBank/DDBJ databases">
        <title>Comparative genomics of sulfur disproportionating microorganisms.</title>
        <authorList>
            <person name="Ward L.M."/>
            <person name="Bertran E."/>
            <person name="Johnston D."/>
        </authorList>
    </citation>
    <scope>NUCLEOTIDE SEQUENCE [LARGE SCALE GENOMIC DNA]</scope>
    <source>
        <strain evidence="2 5">DSM 3772</strain>
    </source>
</reference>
<evidence type="ECO:0000313" key="4">
    <source>
        <dbReference type="Proteomes" id="UP000426328"/>
    </source>
</evidence>
<dbReference type="RefSeq" id="WP_155861132.1">
    <property type="nucleotide sequence ID" value="NZ_CP045482.1"/>
</dbReference>
<keyword evidence="3" id="KW-0808">Transferase</keyword>
<dbReference type="SMR" id="A0A650CWM5"/>
<evidence type="ECO:0000259" key="1">
    <source>
        <dbReference type="Pfam" id="PF18765"/>
    </source>
</evidence>
<evidence type="ECO:0000313" key="5">
    <source>
        <dbReference type="Proteomes" id="UP000474054"/>
    </source>
</evidence>
<evidence type="ECO:0000313" key="2">
    <source>
        <dbReference type="EMBL" id="MQL54210.1"/>
    </source>
</evidence>
<dbReference type="GO" id="GO:0016740">
    <property type="term" value="F:transferase activity"/>
    <property type="evidence" value="ECO:0007669"/>
    <property type="project" value="UniProtKB-KW"/>
</dbReference>
<dbReference type="GeneID" id="42779783"/>
<gene>
    <name evidence="3" type="ORF">D1866_08565</name>
    <name evidence="2" type="ORF">GFB69_00010</name>
</gene>
<protein>
    <submittedName>
        <fullName evidence="3">Nucleotidyltransferase domain-containing protein</fullName>
    </submittedName>
</protein>
<feature type="domain" description="Polymerase beta nucleotidyltransferase" evidence="1">
    <location>
        <begin position="9"/>
        <end position="96"/>
    </location>
</feature>
<evidence type="ECO:0000313" key="3">
    <source>
        <dbReference type="EMBL" id="QGR22042.1"/>
    </source>
</evidence>
<dbReference type="Pfam" id="PF18765">
    <property type="entry name" value="Polbeta"/>
    <property type="match status" value="1"/>
</dbReference>
<organism evidence="3 4">
    <name type="scientific">Acidianus ambivalens</name>
    <name type="common">Desulfurolobus ambivalens</name>
    <dbReference type="NCBI Taxonomy" id="2283"/>
    <lineage>
        <taxon>Archaea</taxon>
        <taxon>Thermoproteota</taxon>
        <taxon>Thermoprotei</taxon>
        <taxon>Sulfolobales</taxon>
        <taxon>Sulfolobaceae</taxon>
        <taxon>Acidianus</taxon>
    </lineage>
</organism>
<reference evidence="3 4" key="2">
    <citation type="submission" date="2019-10" db="EMBL/GenBank/DDBJ databases">
        <title>Genome Sequences from Six Type Strain Members of the Archaeal Family Sulfolobaceae: Acidianus ambivalens, Acidianus infernus, Metallosphaera prunae, Stygiolobus azoricus, Sulfolobus metallicus, and Sulfurisphaera ohwakuensis.</title>
        <authorList>
            <person name="Counts J.A."/>
            <person name="Kelly R.M."/>
        </authorList>
    </citation>
    <scope>NUCLEOTIDE SEQUENCE [LARGE SCALE GENOMIC DNA]</scope>
    <source>
        <strain evidence="3 4">LEI 10</strain>
    </source>
</reference>
<keyword evidence="4" id="KW-1185">Reference proteome</keyword>
<dbReference type="KEGG" id="aamb:D1866_08565"/>
<dbReference type="CDD" id="cd05403">
    <property type="entry name" value="NT_KNTase_like"/>
    <property type="match status" value="1"/>
</dbReference>
<dbReference type="SUPFAM" id="SSF81301">
    <property type="entry name" value="Nucleotidyltransferase"/>
    <property type="match status" value="1"/>
</dbReference>
<dbReference type="AlphaFoldDB" id="A0A650CWM5"/>
<name>A0A650CWM5_ACIAM</name>
<proteinExistence type="predicted"/>
<dbReference type="EMBL" id="WHYS01000001">
    <property type="protein sequence ID" value="MQL54210.1"/>
    <property type="molecule type" value="Genomic_DNA"/>
</dbReference>
<dbReference type="Gene3D" id="3.30.460.10">
    <property type="entry name" value="Beta Polymerase, domain 2"/>
    <property type="match status" value="1"/>
</dbReference>